<name>A0A974D668_XENLA</name>
<dbReference type="Proteomes" id="UP000694892">
    <property type="component" value="Chromosome 4L"/>
</dbReference>
<gene>
    <name evidence="1" type="ORF">XELAEV_18024098mg</name>
</gene>
<evidence type="ECO:0000313" key="2">
    <source>
        <dbReference type="Proteomes" id="UP000694892"/>
    </source>
</evidence>
<accession>A0A974D668</accession>
<dbReference type="EMBL" id="CM004472">
    <property type="protein sequence ID" value="OCT85927.1"/>
    <property type="molecule type" value="Genomic_DNA"/>
</dbReference>
<evidence type="ECO:0000313" key="1">
    <source>
        <dbReference type="EMBL" id="OCT85927.1"/>
    </source>
</evidence>
<reference evidence="2" key="1">
    <citation type="journal article" date="2016" name="Nature">
        <title>Genome evolution in the allotetraploid frog Xenopus laevis.</title>
        <authorList>
            <person name="Session A.M."/>
            <person name="Uno Y."/>
            <person name="Kwon T."/>
            <person name="Chapman J.A."/>
            <person name="Toyoda A."/>
            <person name="Takahashi S."/>
            <person name="Fukui A."/>
            <person name="Hikosaka A."/>
            <person name="Suzuki A."/>
            <person name="Kondo M."/>
            <person name="van Heeringen S.J."/>
            <person name="Quigley I."/>
            <person name="Heinz S."/>
            <person name="Ogino H."/>
            <person name="Ochi H."/>
            <person name="Hellsten U."/>
            <person name="Lyons J.B."/>
            <person name="Simakov O."/>
            <person name="Putnam N."/>
            <person name="Stites J."/>
            <person name="Kuroki Y."/>
            <person name="Tanaka T."/>
            <person name="Michiue T."/>
            <person name="Watanabe M."/>
            <person name="Bogdanovic O."/>
            <person name="Lister R."/>
            <person name="Georgiou G."/>
            <person name="Paranjpe S.S."/>
            <person name="van Kruijsbergen I."/>
            <person name="Shu S."/>
            <person name="Carlson J."/>
            <person name="Kinoshita T."/>
            <person name="Ohta Y."/>
            <person name="Mawaribuchi S."/>
            <person name="Jenkins J."/>
            <person name="Grimwood J."/>
            <person name="Schmutz J."/>
            <person name="Mitros T."/>
            <person name="Mozaffari S.V."/>
            <person name="Suzuki Y."/>
            <person name="Haramoto Y."/>
            <person name="Yamamoto T.S."/>
            <person name="Takagi C."/>
            <person name="Heald R."/>
            <person name="Miller K."/>
            <person name="Haudenschild C."/>
            <person name="Kitzman J."/>
            <person name="Nakayama T."/>
            <person name="Izutsu Y."/>
            <person name="Robert J."/>
            <person name="Fortriede J."/>
            <person name="Burns K."/>
            <person name="Lotay V."/>
            <person name="Karimi K."/>
            <person name="Yasuoka Y."/>
            <person name="Dichmann D.S."/>
            <person name="Flajnik M.F."/>
            <person name="Houston D.W."/>
            <person name="Shendure J."/>
            <person name="DuPasquier L."/>
            <person name="Vize P.D."/>
            <person name="Zorn A.M."/>
            <person name="Ito M."/>
            <person name="Marcotte E.M."/>
            <person name="Wallingford J.B."/>
            <person name="Ito Y."/>
            <person name="Asashima M."/>
            <person name="Ueno N."/>
            <person name="Matsuda Y."/>
            <person name="Veenstra G.J."/>
            <person name="Fujiyama A."/>
            <person name="Harland R.M."/>
            <person name="Taira M."/>
            <person name="Rokhsar D.S."/>
        </authorList>
    </citation>
    <scope>NUCLEOTIDE SEQUENCE [LARGE SCALE GENOMIC DNA]</scope>
    <source>
        <strain evidence="2">J</strain>
    </source>
</reference>
<sequence length="78" mass="8735">MAQKSRGINVSPPIPGVSSLNKSLFIPATVCCLYNFNLDIKQLIVEPRCFSIFSPAVHDRCHNGWWPSPMIPSDSEYL</sequence>
<organism evidence="1 2">
    <name type="scientific">Xenopus laevis</name>
    <name type="common">African clawed frog</name>
    <dbReference type="NCBI Taxonomy" id="8355"/>
    <lineage>
        <taxon>Eukaryota</taxon>
        <taxon>Metazoa</taxon>
        <taxon>Chordata</taxon>
        <taxon>Craniata</taxon>
        <taxon>Vertebrata</taxon>
        <taxon>Euteleostomi</taxon>
        <taxon>Amphibia</taxon>
        <taxon>Batrachia</taxon>
        <taxon>Anura</taxon>
        <taxon>Pipoidea</taxon>
        <taxon>Pipidae</taxon>
        <taxon>Xenopodinae</taxon>
        <taxon>Xenopus</taxon>
        <taxon>Xenopus</taxon>
    </lineage>
</organism>
<proteinExistence type="predicted"/>
<protein>
    <submittedName>
        <fullName evidence="1">Uncharacterized protein</fullName>
    </submittedName>
</protein>
<dbReference type="AlphaFoldDB" id="A0A974D668"/>